<evidence type="ECO:0000313" key="3">
    <source>
        <dbReference type="Proteomes" id="UP000033033"/>
    </source>
</evidence>
<sequence>MTEEKDQNRPNIGKKDQNRPDVGKEDQSMQEELSDDSLESMLVEQSKNQIRSDYRRSLGNEYRRRYM</sequence>
<evidence type="ECO:0000256" key="1">
    <source>
        <dbReference type="SAM" id="MobiDB-lite"/>
    </source>
</evidence>
<feature type="compositionally biased region" description="Acidic residues" evidence="1">
    <location>
        <begin position="28"/>
        <end position="38"/>
    </location>
</feature>
<dbReference type="KEGG" id="mby:MSBRM_1003"/>
<reference evidence="2 3" key="1">
    <citation type="submission" date="2014-07" db="EMBL/GenBank/DDBJ databases">
        <title>Methanogenic archaea and the global carbon cycle.</title>
        <authorList>
            <person name="Henriksen J.R."/>
            <person name="Luke J."/>
            <person name="Reinhart S."/>
            <person name="Benedict M.N."/>
            <person name="Youngblut N.D."/>
            <person name="Metcalf M.E."/>
            <person name="Whitaker R.J."/>
            <person name="Metcalf W.W."/>
        </authorList>
    </citation>
    <scope>NUCLEOTIDE SEQUENCE [LARGE SCALE GENOMIC DNA]</scope>
    <source>
        <strain evidence="2 3">MS</strain>
    </source>
</reference>
<dbReference type="Proteomes" id="UP000033033">
    <property type="component" value="Chromosome"/>
</dbReference>
<gene>
    <name evidence="2" type="ORF">MSBRM_1003</name>
</gene>
<dbReference type="PATRIC" id="fig|1434108.4.peg.1224"/>
<organism evidence="2 3">
    <name type="scientific">Methanosarcina barkeri MS</name>
    <dbReference type="NCBI Taxonomy" id="1434108"/>
    <lineage>
        <taxon>Archaea</taxon>
        <taxon>Methanobacteriati</taxon>
        <taxon>Methanobacteriota</taxon>
        <taxon>Stenosarchaea group</taxon>
        <taxon>Methanomicrobia</taxon>
        <taxon>Methanosarcinales</taxon>
        <taxon>Methanosarcinaceae</taxon>
        <taxon>Methanosarcina</taxon>
    </lineage>
</organism>
<protein>
    <submittedName>
        <fullName evidence="2">Uncharacterized protein</fullName>
    </submittedName>
</protein>
<dbReference type="EMBL" id="CP009528">
    <property type="protein sequence ID" value="AKB54001.1"/>
    <property type="molecule type" value="Genomic_DNA"/>
</dbReference>
<feature type="compositionally biased region" description="Basic and acidic residues" evidence="1">
    <location>
        <begin position="50"/>
        <end position="67"/>
    </location>
</feature>
<dbReference type="AlphaFoldDB" id="A0A0E3LN19"/>
<dbReference type="GeneID" id="68903793"/>
<keyword evidence="3" id="KW-1185">Reference proteome</keyword>
<dbReference type="RefSeq" id="WP_048119177.1">
    <property type="nucleotide sequence ID" value="NZ_CP009528.1"/>
</dbReference>
<feature type="compositionally biased region" description="Basic and acidic residues" evidence="1">
    <location>
        <begin position="1"/>
        <end position="27"/>
    </location>
</feature>
<proteinExistence type="predicted"/>
<dbReference type="HOGENOM" id="CLU_2802185_0_0_2"/>
<accession>A0A0E3LN19</accession>
<feature type="region of interest" description="Disordered" evidence="1">
    <location>
        <begin position="1"/>
        <end position="67"/>
    </location>
</feature>
<name>A0A0E3LN19_METBA</name>
<evidence type="ECO:0000313" key="2">
    <source>
        <dbReference type="EMBL" id="AKB54001.1"/>
    </source>
</evidence>